<reference evidence="2" key="1">
    <citation type="submission" date="2018-02" db="EMBL/GenBank/DDBJ databases">
        <authorList>
            <person name="Cohen D.B."/>
            <person name="Kent A.D."/>
        </authorList>
    </citation>
    <scope>NUCLEOTIDE SEQUENCE</scope>
</reference>
<gene>
    <name evidence="2" type="ORF">FSB_LOCUS12831</name>
</gene>
<name>A0A2N9FDK9_FAGSY</name>
<feature type="region of interest" description="Disordered" evidence="1">
    <location>
        <begin position="1"/>
        <end position="55"/>
    </location>
</feature>
<sequence length="69" mass="7777">MRNLQQQQEQEQEQKVSDVVTTSSWGGGSNRIAAINLDGTPPPHITDSPDKQFDHHDENLEHDEVKLLS</sequence>
<evidence type="ECO:0000313" key="2">
    <source>
        <dbReference type="EMBL" id="SPC84949.1"/>
    </source>
</evidence>
<dbReference type="EMBL" id="OIVN01000745">
    <property type="protein sequence ID" value="SPC84949.1"/>
    <property type="molecule type" value="Genomic_DNA"/>
</dbReference>
<organism evidence="2">
    <name type="scientific">Fagus sylvatica</name>
    <name type="common">Beechnut</name>
    <dbReference type="NCBI Taxonomy" id="28930"/>
    <lineage>
        <taxon>Eukaryota</taxon>
        <taxon>Viridiplantae</taxon>
        <taxon>Streptophyta</taxon>
        <taxon>Embryophyta</taxon>
        <taxon>Tracheophyta</taxon>
        <taxon>Spermatophyta</taxon>
        <taxon>Magnoliopsida</taxon>
        <taxon>eudicotyledons</taxon>
        <taxon>Gunneridae</taxon>
        <taxon>Pentapetalae</taxon>
        <taxon>rosids</taxon>
        <taxon>fabids</taxon>
        <taxon>Fagales</taxon>
        <taxon>Fagaceae</taxon>
        <taxon>Fagus</taxon>
    </lineage>
</organism>
<accession>A0A2N9FDK9</accession>
<evidence type="ECO:0000256" key="1">
    <source>
        <dbReference type="SAM" id="MobiDB-lite"/>
    </source>
</evidence>
<dbReference type="AlphaFoldDB" id="A0A2N9FDK9"/>
<protein>
    <submittedName>
        <fullName evidence="2">Uncharacterized protein</fullName>
    </submittedName>
</protein>
<proteinExistence type="predicted"/>